<accession>A0A9Q5B4S4</accession>
<evidence type="ECO:0000313" key="3">
    <source>
        <dbReference type="Proteomes" id="UP000564604"/>
    </source>
</evidence>
<dbReference type="AlphaFoldDB" id="A0A9Q5B4S4"/>
<evidence type="ECO:0000256" key="1">
    <source>
        <dbReference type="SAM" id="SignalP"/>
    </source>
</evidence>
<reference evidence="2 3" key="1">
    <citation type="journal article" date="2020" name="Front. Microbiol.">
        <title>Genetic Organization of the aprX-lipA2 Operon Affects the Proteolytic Potential of Pseudomonas Species in Milk.</title>
        <authorList>
            <person name="Maier C."/>
            <person name="Huptas C."/>
            <person name="von Neubeck M."/>
            <person name="Scherer S."/>
            <person name="Wenning M."/>
            <person name="Lucking G."/>
        </authorList>
    </citation>
    <scope>NUCLEOTIDE SEQUENCE [LARGE SCALE GENOMIC DNA]</scope>
    <source>
        <strain evidence="2 3">WS 5094</strain>
    </source>
</reference>
<name>A0A9Q5B4S4_PSEFR</name>
<feature type="chain" id="PRO_5040491085" description="Peptidase inhibitor I78 family protein" evidence="1">
    <location>
        <begin position="28"/>
        <end position="97"/>
    </location>
</feature>
<gene>
    <name evidence="2" type="ORF">HBN89_20410</name>
</gene>
<keyword evidence="1" id="KW-0732">Signal</keyword>
<dbReference type="RefSeq" id="WP_095039729.1">
    <property type="nucleotide sequence ID" value="NZ_JAAEBQ010000002.1"/>
</dbReference>
<feature type="signal peptide" evidence="1">
    <location>
        <begin position="1"/>
        <end position="27"/>
    </location>
</feature>
<dbReference type="Pfam" id="PF11720">
    <property type="entry name" value="Inhibitor_I78"/>
    <property type="match status" value="1"/>
</dbReference>
<comment type="caution">
    <text evidence="2">The sequence shown here is derived from an EMBL/GenBank/DDBJ whole genome shotgun (WGS) entry which is preliminary data.</text>
</comment>
<evidence type="ECO:0008006" key="4">
    <source>
        <dbReference type="Google" id="ProtNLM"/>
    </source>
</evidence>
<proteinExistence type="predicted"/>
<organism evidence="2 3">
    <name type="scientific">Pseudomonas fragi</name>
    <dbReference type="NCBI Taxonomy" id="296"/>
    <lineage>
        <taxon>Bacteria</taxon>
        <taxon>Pseudomonadati</taxon>
        <taxon>Pseudomonadota</taxon>
        <taxon>Gammaproteobacteria</taxon>
        <taxon>Pseudomonadales</taxon>
        <taxon>Pseudomonadaceae</taxon>
        <taxon>Pseudomonas</taxon>
    </lineage>
</organism>
<evidence type="ECO:0000313" key="2">
    <source>
        <dbReference type="EMBL" id="NNB51612.1"/>
    </source>
</evidence>
<protein>
    <recommendedName>
        <fullName evidence="4">Peptidase inhibitor I78 family protein</fullName>
    </recommendedName>
</protein>
<dbReference type="Gene3D" id="3.30.10.10">
    <property type="entry name" value="Trypsin Inhibitor V, subunit A"/>
    <property type="match status" value="1"/>
</dbReference>
<dbReference type="EMBL" id="JAAQYX010000034">
    <property type="protein sequence ID" value="NNB51612.1"/>
    <property type="molecule type" value="Genomic_DNA"/>
</dbReference>
<dbReference type="Proteomes" id="UP000564604">
    <property type="component" value="Unassembled WGS sequence"/>
</dbReference>
<dbReference type="InterPro" id="IPR021719">
    <property type="entry name" value="Prot_inh_I78"/>
</dbReference>
<sequence>MSSLNALKRLLMASSVVLGVCSTPAMAEQGGKCKQVAINFLVAPEATPALLEMLRRETGATEIRVEEPGKGYTKEYNADRLRVIVDGNNLMQSFMCG</sequence>